<reference evidence="3" key="1">
    <citation type="submission" date="2019-10" db="EMBL/GenBank/DDBJ databases">
        <title>Corvus moneduloides (New Caledonian crow) genome, bCorMon1, primary haplotype.</title>
        <authorList>
            <person name="Rutz C."/>
            <person name="Fungtammasan C."/>
            <person name="Mountcastle J."/>
            <person name="Formenti G."/>
            <person name="Chow W."/>
            <person name="Howe K."/>
            <person name="Steele M.P."/>
            <person name="Fernandes J."/>
            <person name="Gilbert M.T.P."/>
            <person name="Fedrigo O."/>
            <person name="Jarvis E.D."/>
            <person name="Gemmell N."/>
        </authorList>
    </citation>
    <scope>NUCLEOTIDE SEQUENCE [LARGE SCALE GENOMIC DNA]</scope>
</reference>
<feature type="compositionally biased region" description="Low complexity" evidence="1">
    <location>
        <begin position="95"/>
        <end position="116"/>
    </location>
</feature>
<name>A0A8U7P514_CORMO</name>
<dbReference type="AlphaFoldDB" id="A0A8U7P514"/>
<sequence>GSIPCVPGSAPCVPESAPRAPGSAPCVPGSIPCVPGSIPCVPGSAPCVPESAPRAPGTSGKRGINPGLTVPKARETHTEAEQSPHFPKQPGPEQSSPAAKRCQSSSSSSGAGRASL</sequence>
<organism evidence="2 3">
    <name type="scientific">Corvus moneduloides</name>
    <name type="common">New Caledonian crow</name>
    <dbReference type="NCBI Taxonomy" id="1196302"/>
    <lineage>
        <taxon>Eukaryota</taxon>
        <taxon>Metazoa</taxon>
        <taxon>Chordata</taxon>
        <taxon>Craniata</taxon>
        <taxon>Vertebrata</taxon>
        <taxon>Euteleostomi</taxon>
        <taxon>Archelosauria</taxon>
        <taxon>Archosauria</taxon>
        <taxon>Dinosauria</taxon>
        <taxon>Saurischia</taxon>
        <taxon>Theropoda</taxon>
        <taxon>Coelurosauria</taxon>
        <taxon>Aves</taxon>
        <taxon>Neognathae</taxon>
        <taxon>Neoaves</taxon>
        <taxon>Telluraves</taxon>
        <taxon>Australaves</taxon>
        <taxon>Passeriformes</taxon>
        <taxon>Corvoidea</taxon>
        <taxon>Corvidae</taxon>
        <taxon>Corvus</taxon>
    </lineage>
</organism>
<feature type="compositionally biased region" description="Basic and acidic residues" evidence="1">
    <location>
        <begin position="72"/>
        <end position="82"/>
    </location>
</feature>
<evidence type="ECO:0000313" key="2">
    <source>
        <dbReference type="Ensembl" id="ENSCMUP00000029621.1"/>
    </source>
</evidence>
<reference evidence="2" key="3">
    <citation type="submission" date="2025-09" db="UniProtKB">
        <authorList>
            <consortium name="Ensembl"/>
        </authorList>
    </citation>
    <scope>IDENTIFICATION</scope>
</reference>
<evidence type="ECO:0000256" key="1">
    <source>
        <dbReference type="SAM" id="MobiDB-lite"/>
    </source>
</evidence>
<reference evidence="2" key="2">
    <citation type="submission" date="2025-08" db="UniProtKB">
        <authorList>
            <consortium name="Ensembl"/>
        </authorList>
    </citation>
    <scope>IDENTIFICATION</scope>
</reference>
<feature type="region of interest" description="Disordered" evidence="1">
    <location>
        <begin position="1"/>
        <end position="26"/>
    </location>
</feature>
<protein>
    <submittedName>
        <fullName evidence="2">Uncharacterized protein</fullName>
    </submittedName>
</protein>
<keyword evidence="3" id="KW-1185">Reference proteome</keyword>
<feature type="region of interest" description="Disordered" evidence="1">
    <location>
        <begin position="45"/>
        <end position="116"/>
    </location>
</feature>
<dbReference type="Ensembl" id="ENSCMUT00000035088.1">
    <property type="protein sequence ID" value="ENSCMUP00000029621.1"/>
    <property type="gene ID" value="ENSCMUG00000017890.1"/>
</dbReference>
<evidence type="ECO:0000313" key="3">
    <source>
        <dbReference type="Proteomes" id="UP000694553"/>
    </source>
</evidence>
<proteinExistence type="predicted"/>
<dbReference type="Proteomes" id="UP000694553">
    <property type="component" value="Unassembled WGS sequence"/>
</dbReference>
<accession>A0A8U7P514</accession>